<evidence type="ECO:0000313" key="2">
    <source>
        <dbReference type="Proteomes" id="UP000234323"/>
    </source>
</evidence>
<reference evidence="1 2" key="1">
    <citation type="submission" date="2015-10" db="EMBL/GenBank/DDBJ databases">
        <title>Genome analyses suggest a sexual origin of heterokaryosis in a supposedly ancient asexual fungus.</title>
        <authorList>
            <person name="Ropars J."/>
            <person name="Sedzielewska K."/>
            <person name="Noel J."/>
            <person name="Charron P."/>
            <person name="Farinelli L."/>
            <person name="Marton T."/>
            <person name="Kruger M."/>
            <person name="Pelin A."/>
            <person name="Brachmann A."/>
            <person name="Corradi N."/>
        </authorList>
    </citation>
    <scope>NUCLEOTIDE SEQUENCE [LARGE SCALE GENOMIC DNA]</scope>
    <source>
        <strain evidence="1 2">A4</strain>
    </source>
</reference>
<feature type="non-terminal residue" evidence="1">
    <location>
        <position position="297"/>
    </location>
</feature>
<evidence type="ECO:0000313" key="1">
    <source>
        <dbReference type="EMBL" id="PKY47445.1"/>
    </source>
</evidence>
<comment type="caution">
    <text evidence="1">The sequence shown here is derived from an EMBL/GenBank/DDBJ whole genome shotgun (WGS) entry which is preliminary data.</text>
</comment>
<organism evidence="1 2">
    <name type="scientific">Rhizophagus irregularis</name>
    <dbReference type="NCBI Taxonomy" id="588596"/>
    <lineage>
        <taxon>Eukaryota</taxon>
        <taxon>Fungi</taxon>
        <taxon>Fungi incertae sedis</taxon>
        <taxon>Mucoromycota</taxon>
        <taxon>Glomeromycotina</taxon>
        <taxon>Glomeromycetes</taxon>
        <taxon>Glomerales</taxon>
        <taxon>Glomeraceae</taxon>
        <taxon>Rhizophagus</taxon>
    </lineage>
</organism>
<protein>
    <submittedName>
        <fullName evidence="1">Uncharacterized protein</fullName>
    </submittedName>
</protein>
<dbReference type="EMBL" id="LLXI01000546">
    <property type="protein sequence ID" value="PKY47445.1"/>
    <property type="molecule type" value="Genomic_DNA"/>
</dbReference>
<gene>
    <name evidence="1" type="ORF">RhiirA4_462641</name>
</gene>
<proteinExistence type="predicted"/>
<keyword evidence="2" id="KW-1185">Reference proteome</keyword>
<sequence>MASLTTPNISTALTEGDDLDTAMNRAFYFEPVSHALRKYCSFGLTEEDIAQTVEKNSGDGEQFTNLLMEHTETLSTFGISNLQSLYHFLFIFYKSFDFIQASVSKGMETACKEFVKQQMMSPKQMPDASNSVENYHMEIEISKAPKTPKHQSKVATQQKEPIGILSAKATPFTPKGKQKQVSYADMRKIAPVSKAKVSQSPSKTTKKQPVATSPKMISTVMTGYTPMNKDLIREITVYDISSTWSQLDTLNHLKAWGQVVAIKFKSQQKYVTVTVSIELNQVATGLWNEGVWTAPLG</sequence>
<dbReference type="VEuPathDB" id="FungiDB:RhiirFUN_003193"/>
<name>A0A2I1GLF6_9GLOM</name>
<dbReference type="AlphaFoldDB" id="A0A2I1GLF6"/>
<dbReference type="Proteomes" id="UP000234323">
    <property type="component" value="Unassembled WGS sequence"/>
</dbReference>
<dbReference type="VEuPathDB" id="FungiDB:RhiirA1_455857"/>
<accession>A0A2I1GLF6</accession>
<dbReference type="VEuPathDB" id="FungiDB:FUN_002968"/>